<organism evidence="2 3">
    <name type="scientific">Rhipicephalus sanguineus</name>
    <name type="common">Brown dog tick</name>
    <name type="synonym">Ixodes sanguineus</name>
    <dbReference type="NCBI Taxonomy" id="34632"/>
    <lineage>
        <taxon>Eukaryota</taxon>
        <taxon>Metazoa</taxon>
        <taxon>Ecdysozoa</taxon>
        <taxon>Arthropoda</taxon>
        <taxon>Chelicerata</taxon>
        <taxon>Arachnida</taxon>
        <taxon>Acari</taxon>
        <taxon>Parasitiformes</taxon>
        <taxon>Ixodida</taxon>
        <taxon>Ixodoidea</taxon>
        <taxon>Ixodidae</taxon>
        <taxon>Rhipicephalinae</taxon>
        <taxon>Rhipicephalus</taxon>
        <taxon>Rhipicephalus</taxon>
    </lineage>
</organism>
<reference evidence="2" key="2">
    <citation type="submission" date="2021-09" db="EMBL/GenBank/DDBJ databases">
        <authorList>
            <person name="Jia N."/>
            <person name="Wang J."/>
            <person name="Shi W."/>
            <person name="Du L."/>
            <person name="Sun Y."/>
            <person name="Zhan W."/>
            <person name="Jiang J."/>
            <person name="Wang Q."/>
            <person name="Zhang B."/>
            <person name="Ji P."/>
            <person name="Sakyi L.B."/>
            <person name="Cui X."/>
            <person name="Yuan T."/>
            <person name="Jiang B."/>
            <person name="Yang W."/>
            <person name="Lam T.T.-Y."/>
            <person name="Chang Q."/>
            <person name="Ding S."/>
            <person name="Wang X."/>
            <person name="Zhu J."/>
            <person name="Ruan X."/>
            <person name="Zhao L."/>
            <person name="Wei J."/>
            <person name="Que T."/>
            <person name="Du C."/>
            <person name="Cheng J."/>
            <person name="Dai P."/>
            <person name="Han X."/>
            <person name="Huang E."/>
            <person name="Gao Y."/>
            <person name="Liu J."/>
            <person name="Shao H."/>
            <person name="Ye R."/>
            <person name="Li L."/>
            <person name="Wei W."/>
            <person name="Wang X."/>
            <person name="Wang C."/>
            <person name="Huo Q."/>
            <person name="Li W."/>
            <person name="Guo W."/>
            <person name="Chen H."/>
            <person name="Chen S."/>
            <person name="Zhou L."/>
            <person name="Zhou L."/>
            <person name="Ni X."/>
            <person name="Tian J."/>
            <person name="Zhou Y."/>
            <person name="Sheng Y."/>
            <person name="Liu T."/>
            <person name="Pan Y."/>
            <person name="Xia L."/>
            <person name="Li J."/>
            <person name="Zhao F."/>
            <person name="Cao W."/>
        </authorList>
    </citation>
    <scope>NUCLEOTIDE SEQUENCE</scope>
    <source>
        <strain evidence="2">Rsan-2018</strain>
        <tissue evidence="2">Larvae</tissue>
    </source>
</reference>
<name>A0A9D4P9V1_RHISA</name>
<evidence type="ECO:0008006" key="4">
    <source>
        <dbReference type="Google" id="ProtNLM"/>
    </source>
</evidence>
<gene>
    <name evidence="2" type="ORF">HPB52_001418</name>
</gene>
<protein>
    <recommendedName>
        <fullName evidence="4">Secreted protein</fullName>
    </recommendedName>
</protein>
<dbReference type="Proteomes" id="UP000821837">
    <property type="component" value="Unassembled WGS sequence"/>
</dbReference>
<feature type="signal peptide" evidence="1">
    <location>
        <begin position="1"/>
        <end position="22"/>
    </location>
</feature>
<evidence type="ECO:0000313" key="2">
    <source>
        <dbReference type="EMBL" id="KAH7934865.1"/>
    </source>
</evidence>
<dbReference type="EMBL" id="JABSTV010001255">
    <property type="protein sequence ID" value="KAH7934865.1"/>
    <property type="molecule type" value="Genomic_DNA"/>
</dbReference>
<feature type="chain" id="PRO_5038963626" description="Secreted protein" evidence="1">
    <location>
        <begin position="23"/>
        <end position="90"/>
    </location>
</feature>
<evidence type="ECO:0000256" key="1">
    <source>
        <dbReference type="SAM" id="SignalP"/>
    </source>
</evidence>
<evidence type="ECO:0000313" key="3">
    <source>
        <dbReference type="Proteomes" id="UP000821837"/>
    </source>
</evidence>
<keyword evidence="3" id="KW-1185">Reference proteome</keyword>
<reference evidence="2" key="1">
    <citation type="journal article" date="2020" name="Cell">
        <title>Large-Scale Comparative Analyses of Tick Genomes Elucidate Their Genetic Diversity and Vector Capacities.</title>
        <authorList>
            <consortium name="Tick Genome and Microbiome Consortium (TIGMIC)"/>
            <person name="Jia N."/>
            <person name="Wang J."/>
            <person name="Shi W."/>
            <person name="Du L."/>
            <person name="Sun Y."/>
            <person name="Zhan W."/>
            <person name="Jiang J.F."/>
            <person name="Wang Q."/>
            <person name="Zhang B."/>
            <person name="Ji P."/>
            <person name="Bell-Sakyi L."/>
            <person name="Cui X.M."/>
            <person name="Yuan T.T."/>
            <person name="Jiang B.G."/>
            <person name="Yang W.F."/>
            <person name="Lam T.T."/>
            <person name="Chang Q.C."/>
            <person name="Ding S.J."/>
            <person name="Wang X.J."/>
            <person name="Zhu J.G."/>
            <person name="Ruan X.D."/>
            <person name="Zhao L."/>
            <person name="Wei J.T."/>
            <person name="Ye R.Z."/>
            <person name="Que T.C."/>
            <person name="Du C.H."/>
            <person name="Zhou Y.H."/>
            <person name="Cheng J.X."/>
            <person name="Dai P.F."/>
            <person name="Guo W.B."/>
            <person name="Han X.H."/>
            <person name="Huang E.J."/>
            <person name="Li L.F."/>
            <person name="Wei W."/>
            <person name="Gao Y.C."/>
            <person name="Liu J.Z."/>
            <person name="Shao H.Z."/>
            <person name="Wang X."/>
            <person name="Wang C.C."/>
            <person name="Yang T.C."/>
            <person name="Huo Q.B."/>
            <person name="Li W."/>
            <person name="Chen H.Y."/>
            <person name="Chen S.E."/>
            <person name="Zhou L.G."/>
            <person name="Ni X.B."/>
            <person name="Tian J.H."/>
            <person name="Sheng Y."/>
            <person name="Liu T."/>
            <person name="Pan Y.S."/>
            <person name="Xia L.Y."/>
            <person name="Li J."/>
            <person name="Zhao F."/>
            <person name="Cao W.C."/>
        </authorList>
    </citation>
    <scope>NUCLEOTIDE SEQUENCE</scope>
    <source>
        <strain evidence="2">Rsan-2018</strain>
    </source>
</reference>
<dbReference type="AlphaFoldDB" id="A0A9D4P9V1"/>
<keyword evidence="1" id="KW-0732">Signal</keyword>
<comment type="caution">
    <text evidence="2">The sequence shown here is derived from an EMBL/GenBank/DDBJ whole genome shotgun (WGS) entry which is preliminary data.</text>
</comment>
<proteinExistence type="predicted"/>
<accession>A0A9D4P9V1</accession>
<sequence>MKQNGFLSIVVAMLLQSPLVTGGDGRLLMKAVLSSWCDVALDGAVADMMTEALGQDPDYLIFSSLLRSSTVLATKFYHSRSDPPRWRPQV</sequence>